<dbReference type="Proteomes" id="UP000515981">
    <property type="component" value="Chromosome"/>
</dbReference>
<dbReference type="KEGG" id="ssun:H9Q77_11420"/>
<dbReference type="Gene3D" id="1.20.5.170">
    <property type="match status" value="1"/>
</dbReference>
<feature type="domain" description="NERD" evidence="2">
    <location>
        <begin position="9"/>
        <end position="115"/>
    </location>
</feature>
<keyword evidence="1" id="KW-0175">Coiled coil</keyword>
<reference evidence="3 4" key="1">
    <citation type="submission" date="2020-08" db="EMBL/GenBank/DDBJ databases">
        <authorList>
            <person name="Liu C."/>
            <person name="Sun Q."/>
        </authorList>
    </citation>
    <scope>NUCLEOTIDE SEQUENCE [LARGE SCALE GENOMIC DNA]</scope>
    <source>
        <strain evidence="3 4">NSJ-8</strain>
    </source>
</reference>
<protein>
    <submittedName>
        <fullName evidence="3">NERD domain-containing protein</fullName>
    </submittedName>
</protein>
<organism evidence="3 4">
    <name type="scientific">Simiaoa sunii</name>
    <dbReference type="NCBI Taxonomy" id="2763672"/>
    <lineage>
        <taxon>Bacteria</taxon>
        <taxon>Bacillati</taxon>
        <taxon>Bacillota</taxon>
        <taxon>Clostridia</taxon>
        <taxon>Lachnospirales</taxon>
        <taxon>Lachnospiraceae</taxon>
        <taxon>Simiaoa</taxon>
    </lineage>
</organism>
<dbReference type="AlphaFoldDB" id="A0A7G9FT22"/>
<gene>
    <name evidence="3" type="ORF">H9Q77_11420</name>
</gene>
<name>A0A7G9FT22_9FIRM</name>
<accession>A0A7G9FT22</accession>
<evidence type="ECO:0000313" key="4">
    <source>
        <dbReference type="Proteomes" id="UP000515981"/>
    </source>
</evidence>
<evidence type="ECO:0000259" key="2">
    <source>
        <dbReference type="Pfam" id="PF08378"/>
    </source>
</evidence>
<dbReference type="Pfam" id="PF08378">
    <property type="entry name" value="NERD"/>
    <property type="match status" value="1"/>
</dbReference>
<proteinExistence type="predicted"/>
<keyword evidence="4" id="KW-1185">Reference proteome</keyword>
<dbReference type="RefSeq" id="WP_249325619.1">
    <property type="nucleotide sequence ID" value="NZ_CP060633.1"/>
</dbReference>
<dbReference type="EMBL" id="CP060633">
    <property type="protein sequence ID" value="QNM01704.1"/>
    <property type="molecule type" value="Genomic_DNA"/>
</dbReference>
<evidence type="ECO:0000313" key="3">
    <source>
        <dbReference type="EMBL" id="QNM01704.1"/>
    </source>
</evidence>
<evidence type="ECO:0000256" key="1">
    <source>
        <dbReference type="SAM" id="Coils"/>
    </source>
</evidence>
<feature type="coiled-coil region" evidence="1">
    <location>
        <begin position="317"/>
        <end position="358"/>
    </location>
</feature>
<sequence>MEEEKNMIKGQEGEAFVIREVGKVANYLGKTIRCFNHVILDFDSVYGSRTAELDHIIICGDKILIGETKNANYVSTEYSEIPWNLMNGKTTDNPIVQNHYHKQIFCSLFNISRENVITVECLLEYEKCRYRTQFPNDYVLGHDNLFDALCLLLANSKETDLYDELCKELEIIESSSIGREEEHKENIDEVSEIEEKTRTRDKHYRFKRTDIVKCPNCDGNLVFRYKPWVKIELGNKNNTKNIALGCSNFPITGCNVFIKPRKDAGTGFDDIKEIHIEERMGWTMEERHVDTILDKYYALEREVVALKKLLNVESEKVSKRDNQIDSMNKDMQDLRNEIGEFERRIQKAEDECKAYRRIVGRIYVKE</sequence>
<dbReference type="InterPro" id="IPR011528">
    <property type="entry name" value="NERD"/>
</dbReference>